<proteinExistence type="predicted"/>
<dbReference type="GeneID" id="29077527"/>
<organism evidence="1">
    <name type="scientific">Pelargonium transvaalense</name>
    <dbReference type="NCBI Taxonomy" id="158603"/>
    <lineage>
        <taxon>Eukaryota</taxon>
        <taxon>Viridiplantae</taxon>
        <taxon>Streptophyta</taxon>
        <taxon>Embryophyta</taxon>
        <taxon>Tracheophyta</taxon>
        <taxon>Spermatophyta</taxon>
        <taxon>Magnoliopsida</taxon>
        <taxon>eudicotyledons</taxon>
        <taxon>Gunneridae</taxon>
        <taxon>Pentapetalae</taxon>
        <taxon>rosids</taxon>
        <taxon>malvids</taxon>
        <taxon>Geraniales</taxon>
        <taxon>Geraniaceae</taxon>
        <taxon>Pelargonium</taxon>
    </lineage>
</organism>
<dbReference type="EMBL" id="KM527900">
    <property type="protein sequence ID" value="AJC00060.1"/>
    <property type="molecule type" value="Genomic_DNA"/>
</dbReference>
<keyword evidence="1" id="KW-0689">Ribosomal protein</keyword>
<reference evidence="1" key="1">
    <citation type="submission" date="2014-09" db="EMBL/GenBank/DDBJ databases">
        <title>Plastid Genome Evolution in Pelargonium (Geraniaceae).</title>
        <authorList>
            <person name="Weng M.-L."/>
            <person name="Jansen R.K."/>
        </authorList>
    </citation>
    <scope>NUCLEOTIDE SEQUENCE</scope>
</reference>
<keyword evidence="1" id="KW-0934">Plastid</keyword>
<protein>
    <submittedName>
        <fullName evidence="1">Ribosomal protein S11</fullName>
    </submittedName>
</protein>
<keyword evidence="1" id="KW-0687">Ribonucleoprotein</keyword>
<geneLocation type="chloroplast" evidence="1"/>
<dbReference type="RefSeq" id="YP_009300179.1">
    <property type="nucleotide sequence ID" value="NC_031206.1"/>
</dbReference>
<dbReference type="AlphaFoldDB" id="A0A1B0PY78"/>
<dbReference type="GeneID" id="29077567"/>
<dbReference type="EMBL" id="KM527900">
    <property type="protein sequence ID" value="AJC00094.1"/>
    <property type="molecule type" value="Genomic_DNA"/>
</dbReference>
<accession>A0A1B0PY78</accession>
<sequence length="45" mass="5015">MHRAVVLVKGVGRGRDAALRALFRSGVHFLLILYTESTPPKLDRP</sequence>
<dbReference type="GO" id="GO:0005840">
    <property type="term" value="C:ribosome"/>
    <property type="evidence" value="ECO:0007669"/>
    <property type="project" value="UniProtKB-KW"/>
</dbReference>
<evidence type="ECO:0000313" key="1">
    <source>
        <dbReference type="EMBL" id="AJC00094.1"/>
    </source>
</evidence>
<name>A0A1B0PY78_9ROSI</name>
<keyword evidence="1" id="KW-0150">Chloroplast</keyword>
<dbReference type="RefSeq" id="YP_009300144.1">
    <property type="nucleotide sequence ID" value="NC_031206.1"/>
</dbReference>
<gene>
    <name evidence="1" type="primary">rps11</name>
</gene>